<feature type="domain" description="Lipocalin/cytosolic fatty-acid binding" evidence="3">
    <location>
        <begin position="26"/>
        <end position="165"/>
    </location>
</feature>
<keyword evidence="5" id="KW-1185">Reference proteome</keyword>
<dbReference type="GO" id="GO:0008289">
    <property type="term" value="F:lipid binding"/>
    <property type="evidence" value="ECO:0007669"/>
    <property type="project" value="UniProtKB-UniRule"/>
</dbReference>
<sequence length="182" mass="21179">MWCQAQEETASTALPEALQPSAEHPLDLDRYMGQWYVIGRIANPVERGHVASRHDYSLDEDGKVRITYHFRESFEAPPQALNLRASVDDESGNRRWRTWFYKVVPTRTEVLEVAPDYSWALIGYPGRDMAWILAREPEMSQVRYFQLSSRLAEHGVNTDRMRRVLQEPEQRGRLGFEAAGRR</sequence>
<dbReference type="STRING" id="336566.ABB30_04150"/>
<organism evidence="4 5">
    <name type="scientific">Stenotrophomonas ginsengisoli</name>
    <dbReference type="NCBI Taxonomy" id="336566"/>
    <lineage>
        <taxon>Bacteria</taxon>
        <taxon>Pseudomonadati</taxon>
        <taxon>Pseudomonadota</taxon>
        <taxon>Gammaproteobacteria</taxon>
        <taxon>Lysobacterales</taxon>
        <taxon>Lysobacteraceae</taxon>
        <taxon>Stenotrophomonas</taxon>
    </lineage>
</organism>
<comment type="function">
    <text evidence="2">Involved in the storage or transport of lipids necessary for membrane maintenance under stressful conditions. Displays a binding preference for lysophospholipids.</text>
</comment>
<dbReference type="AlphaFoldDB" id="A0A0R0D7N5"/>
<dbReference type="CDD" id="cd19438">
    <property type="entry name" value="lipocalin_Blc-like"/>
    <property type="match status" value="1"/>
</dbReference>
<keyword evidence="2" id="KW-0998">Cell outer membrane</keyword>
<dbReference type="Proteomes" id="UP000050956">
    <property type="component" value="Unassembled WGS sequence"/>
</dbReference>
<evidence type="ECO:0000259" key="3">
    <source>
        <dbReference type="Pfam" id="PF08212"/>
    </source>
</evidence>
<evidence type="ECO:0000256" key="1">
    <source>
        <dbReference type="ARBA" id="ARBA00006889"/>
    </source>
</evidence>
<dbReference type="Pfam" id="PF08212">
    <property type="entry name" value="Lipocalin_2"/>
    <property type="match status" value="1"/>
</dbReference>
<gene>
    <name evidence="4" type="ORF">ABB30_04150</name>
</gene>
<dbReference type="GO" id="GO:0009279">
    <property type="term" value="C:cell outer membrane"/>
    <property type="evidence" value="ECO:0007669"/>
    <property type="project" value="UniProtKB-SubCell"/>
</dbReference>
<dbReference type="EMBL" id="LDJM01000011">
    <property type="protein sequence ID" value="KRG78377.1"/>
    <property type="molecule type" value="Genomic_DNA"/>
</dbReference>
<evidence type="ECO:0000313" key="4">
    <source>
        <dbReference type="EMBL" id="KRG78377.1"/>
    </source>
</evidence>
<reference evidence="4 5" key="1">
    <citation type="submission" date="2015-05" db="EMBL/GenBank/DDBJ databases">
        <title>Genome sequencing and analysis of members of genus Stenotrophomonas.</title>
        <authorList>
            <person name="Patil P.P."/>
            <person name="Midha S."/>
            <person name="Patil P.B."/>
        </authorList>
    </citation>
    <scope>NUCLEOTIDE SEQUENCE [LARGE SCALE GENOMIC DNA]</scope>
    <source>
        <strain evidence="4 5">DSM 24757</strain>
    </source>
</reference>
<protein>
    <recommendedName>
        <fullName evidence="2">Outer membrane lipoprotein Blc</fullName>
    </recommendedName>
</protein>
<dbReference type="GO" id="GO:0006950">
    <property type="term" value="P:response to stress"/>
    <property type="evidence" value="ECO:0007669"/>
    <property type="project" value="UniProtKB-ARBA"/>
</dbReference>
<dbReference type="InterPro" id="IPR047202">
    <property type="entry name" value="Lipocalin_Blc-like_dom"/>
</dbReference>
<dbReference type="InterPro" id="IPR000566">
    <property type="entry name" value="Lipocln_cytosolic_FA-bd_dom"/>
</dbReference>
<comment type="subcellular location">
    <subcellularLocation>
        <location evidence="2">Cell outer membrane</location>
    </subcellularLocation>
</comment>
<dbReference type="PROSITE" id="PS00213">
    <property type="entry name" value="LIPOCALIN"/>
    <property type="match status" value="1"/>
</dbReference>
<keyword evidence="2" id="KW-0449">Lipoprotein</keyword>
<dbReference type="PANTHER" id="PTHR10612:SF34">
    <property type="entry name" value="APOLIPOPROTEIN D"/>
    <property type="match status" value="1"/>
</dbReference>
<dbReference type="PATRIC" id="fig|336566.3.peg.168"/>
<dbReference type="InterPro" id="IPR022272">
    <property type="entry name" value="Lipocalin_CS"/>
</dbReference>
<comment type="similarity">
    <text evidence="1 2">Belongs to the calycin superfamily. Lipocalin family.</text>
</comment>
<evidence type="ECO:0000256" key="2">
    <source>
        <dbReference type="PIRNR" id="PIRNR036893"/>
    </source>
</evidence>
<accession>A0A0R0D7N5</accession>
<name>A0A0R0D7N5_9GAMM</name>
<dbReference type="InterPro" id="IPR022271">
    <property type="entry name" value="Lipocalin_ApoD"/>
</dbReference>
<keyword evidence="2" id="KW-0472">Membrane</keyword>
<dbReference type="InterPro" id="IPR012674">
    <property type="entry name" value="Calycin"/>
</dbReference>
<comment type="subunit">
    <text evidence="2">Homodimer.</text>
</comment>
<comment type="caution">
    <text evidence="4">The sequence shown here is derived from an EMBL/GenBank/DDBJ whole genome shotgun (WGS) entry which is preliminary data.</text>
</comment>
<dbReference type="SUPFAM" id="SSF50814">
    <property type="entry name" value="Lipocalins"/>
    <property type="match status" value="1"/>
</dbReference>
<proteinExistence type="inferred from homology"/>
<dbReference type="PANTHER" id="PTHR10612">
    <property type="entry name" value="APOLIPOPROTEIN D"/>
    <property type="match status" value="1"/>
</dbReference>
<dbReference type="Gene3D" id="2.40.128.20">
    <property type="match status" value="1"/>
</dbReference>
<keyword evidence="2" id="KW-0446">Lipid-binding</keyword>
<dbReference type="PIRSF" id="PIRSF036893">
    <property type="entry name" value="Lipocalin_ApoD"/>
    <property type="match status" value="1"/>
</dbReference>
<evidence type="ECO:0000313" key="5">
    <source>
        <dbReference type="Proteomes" id="UP000050956"/>
    </source>
</evidence>